<reference evidence="1" key="1">
    <citation type="journal article" date="2014" name="Front. Microbiol.">
        <title>High frequency of phylogenetically diverse reductive dehalogenase-homologous genes in deep subseafloor sedimentary metagenomes.</title>
        <authorList>
            <person name="Kawai M."/>
            <person name="Futagami T."/>
            <person name="Toyoda A."/>
            <person name="Takaki Y."/>
            <person name="Nishi S."/>
            <person name="Hori S."/>
            <person name="Arai W."/>
            <person name="Tsubouchi T."/>
            <person name="Morono Y."/>
            <person name="Uchiyama I."/>
            <person name="Ito T."/>
            <person name="Fujiyama A."/>
            <person name="Inagaki F."/>
            <person name="Takami H."/>
        </authorList>
    </citation>
    <scope>NUCLEOTIDE SEQUENCE</scope>
    <source>
        <strain evidence="1">Expedition CK06-06</strain>
    </source>
</reference>
<protein>
    <submittedName>
        <fullName evidence="1">Uncharacterized protein</fullName>
    </submittedName>
</protein>
<comment type="caution">
    <text evidence="1">The sequence shown here is derived from an EMBL/GenBank/DDBJ whole genome shotgun (WGS) entry which is preliminary data.</text>
</comment>
<dbReference type="AlphaFoldDB" id="X1L2Q0"/>
<feature type="non-terminal residue" evidence="1">
    <location>
        <position position="1"/>
    </location>
</feature>
<sequence length="41" mass="4906">ADDRSEWEKRKEEIKEILRVEVDDKIAGEREDATEKRGTFQ</sequence>
<gene>
    <name evidence="1" type="ORF">S06H3_18241</name>
</gene>
<organism evidence="1">
    <name type="scientific">marine sediment metagenome</name>
    <dbReference type="NCBI Taxonomy" id="412755"/>
    <lineage>
        <taxon>unclassified sequences</taxon>
        <taxon>metagenomes</taxon>
        <taxon>ecological metagenomes</taxon>
    </lineage>
</organism>
<evidence type="ECO:0000313" key="1">
    <source>
        <dbReference type="EMBL" id="GAI13607.1"/>
    </source>
</evidence>
<accession>X1L2Q0</accession>
<dbReference type="EMBL" id="BARV01009206">
    <property type="protein sequence ID" value="GAI13607.1"/>
    <property type="molecule type" value="Genomic_DNA"/>
</dbReference>
<proteinExistence type="predicted"/>
<name>X1L2Q0_9ZZZZ</name>